<evidence type="ECO:0000259" key="1">
    <source>
        <dbReference type="Pfam" id="PF07859"/>
    </source>
</evidence>
<organism evidence="2 3">
    <name type="scientific">Trametes pubescens</name>
    <name type="common">White-rot fungus</name>
    <dbReference type="NCBI Taxonomy" id="154538"/>
    <lineage>
        <taxon>Eukaryota</taxon>
        <taxon>Fungi</taxon>
        <taxon>Dikarya</taxon>
        <taxon>Basidiomycota</taxon>
        <taxon>Agaricomycotina</taxon>
        <taxon>Agaricomycetes</taxon>
        <taxon>Polyporales</taxon>
        <taxon>Polyporaceae</taxon>
        <taxon>Trametes</taxon>
    </lineage>
</organism>
<feature type="domain" description="Alpha/beta hydrolase fold-3" evidence="1">
    <location>
        <begin position="91"/>
        <end position="308"/>
    </location>
</feature>
<accession>A0A1M2VA41</accession>
<dbReference type="OrthoDB" id="408631at2759"/>
<reference evidence="2 3" key="1">
    <citation type="submission" date="2016-10" db="EMBL/GenBank/DDBJ databases">
        <title>Genome sequence of the basidiomycete white-rot fungus Trametes pubescens.</title>
        <authorList>
            <person name="Makela M.R."/>
            <person name="Granchi Z."/>
            <person name="Peng M."/>
            <person name="De Vries R.P."/>
            <person name="Grigoriev I."/>
            <person name="Riley R."/>
            <person name="Hilden K."/>
        </authorList>
    </citation>
    <scope>NUCLEOTIDE SEQUENCE [LARGE SCALE GENOMIC DNA]</scope>
    <source>
        <strain evidence="2 3">FBCC735</strain>
    </source>
</reference>
<proteinExistence type="predicted"/>
<name>A0A1M2VA41_TRAPU</name>
<dbReference type="InterPro" id="IPR050466">
    <property type="entry name" value="Carboxylest/Gibb_receptor"/>
</dbReference>
<dbReference type="GO" id="GO:0016787">
    <property type="term" value="F:hydrolase activity"/>
    <property type="evidence" value="ECO:0007669"/>
    <property type="project" value="UniProtKB-KW"/>
</dbReference>
<dbReference type="InterPro" id="IPR013094">
    <property type="entry name" value="AB_hydrolase_3"/>
</dbReference>
<dbReference type="Pfam" id="PF07859">
    <property type="entry name" value="Abhydrolase_3"/>
    <property type="match status" value="1"/>
</dbReference>
<comment type="caution">
    <text evidence="2">The sequence shown here is derived from an EMBL/GenBank/DDBJ whole genome shotgun (WGS) entry which is preliminary data.</text>
</comment>
<evidence type="ECO:0000313" key="3">
    <source>
        <dbReference type="Proteomes" id="UP000184267"/>
    </source>
</evidence>
<dbReference type="STRING" id="154538.A0A1M2VA41"/>
<dbReference type="OMA" id="ISEMHAT"/>
<dbReference type="EMBL" id="MNAD01001542">
    <property type="protein sequence ID" value="OJT04395.1"/>
    <property type="molecule type" value="Genomic_DNA"/>
</dbReference>
<sequence length="336" mass="37240">MSAFDPELAALMPPAQAASSEQPQRLPTIAELRAQFDQYVTAPFRAYQEPLIPAESAYVVRDETVAVEGGEIIVRTVVPVVEDERKAFPVLVHIHGGGRCVGSIELDDYFLRKLTVDLKLATVNVDYRLAPEHIFPTAVNDCLAALKWVVQNKPLLKADLTKGFLVGGHSAGASLAAVVVHEARDDPFFSGPGQQLTGQVIREPFVIHPDVYPDELKPYLLSMKENADLPPIPRASIDRNIKWYNPPPADPRFSPLLYPSHACLPRAFVQGMELDPLRDDAREYARALRTAGVTVRHIEYPGVTHGFHYGYPAISAAVRVREDLVQGIRWLLEKEA</sequence>
<keyword evidence="3" id="KW-1185">Reference proteome</keyword>
<dbReference type="SUPFAM" id="SSF53474">
    <property type="entry name" value="alpha/beta-Hydrolases"/>
    <property type="match status" value="1"/>
</dbReference>
<dbReference type="AlphaFoldDB" id="A0A1M2VA41"/>
<dbReference type="Gene3D" id="3.40.50.1820">
    <property type="entry name" value="alpha/beta hydrolase"/>
    <property type="match status" value="1"/>
</dbReference>
<dbReference type="InterPro" id="IPR029058">
    <property type="entry name" value="AB_hydrolase_fold"/>
</dbReference>
<protein>
    <submittedName>
        <fullName evidence="2">AB hydrolase superfamily protein B1A11.02</fullName>
    </submittedName>
</protein>
<evidence type="ECO:0000313" key="2">
    <source>
        <dbReference type="EMBL" id="OJT04395.1"/>
    </source>
</evidence>
<dbReference type="PANTHER" id="PTHR23024:SF24">
    <property type="entry name" value="ALPHA_BETA HYDROLASE FOLD-3 DOMAIN-CONTAINING PROTEIN"/>
    <property type="match status" value="1"/>
</dbReference>
<dbReference type="PANTHER" id="PTHR23024">
    <property type="entry name" value="ARYLACETAMIDE DEACETYLASE"/>
    <property type="match status" value="1"/>
</dbReference>
<dbReference type="Proteomes" id="UP000184267">
    <property type="component" value="Unassembled WGS sequence"/>
</dbReference>
<gene>
    <name evidence="2" type="ORF">TRAPUB_4910</name>
</gene>
<keyword evidence="2" id="KW-0378">Hydrolase</keyword>